<dbReference type="SUPFAM" id="SSF55729">
    <property type="entry name" value="Acyl-CoA N-acyltransferases (Nat)"/>
    <property type="match status" value="1"/>
</dbReference>
<dbReference type="PROSITE" id="PS51186">
    <property type="entry name" value="GNAT"/>
    <property type="match status" value="1"/>
</dbReference>
<proteinExistence type="predicted"/>
<keyword evidence="2" id="KW-0012">Acyltransferase</keyword>
<dbReference type="PANTHER" id="PTHR43420:SF44">
    <property type="entry name" value="ACETYLTRANSFERASE YPEA"/>
    <property type="match status" value="1"/>
</dbReference>
<dbReference type="EMBL" id="UOEL01000004">
    <property type="protein sequence ID" value="VAW09878.1"/>
    <property type="molecule type" value="Genomic_DNA"/>
</dbReference>
<evidence type="ECO:0000256" key="1">
    <source>
        <dbReference type="ARBA" id="ARBA00022679"/>
    </source>
</evidence>
<organism evidence="4">
    <name type="scientific">hydrothermal vent metagenome</name>
    <dbReference type="NCBI Taxonomy" id="652676"/>
    <lineage>
        <taxon>unclassified sequences</taxon>
        <taxon>metagenomes</taxon>
        <taxon>ecological metagenomes</taxon>
    </lineage>
</organism>
<keyword evidence="1" id="KW-0808">Transferase</keyword>
<evidence type="ECO:0000313" key="4">
    <source>
        <dbReference type="EMBL" id="VAW09878.1"/>
    </source>
</evidence>
<dbReference type="Pfam" id="PF13508">
    <property type="entry name" value="Acetyltransf_7"/>
    <property type="match status" value="1"/>
</dbReference>
<feature type="domain" description="N-acetyltransferase" evidence="3">
    <location>
        <begin position="1"/>
        <end position="100"/>
    </location>
</feature>
<gene>
    <name evidence="4" type="ORF">MNBD_BACTEROID03-67</name>
</gene>
<evidence type="ECO:0000259" key="3">
    <source>
        <dbReference type="PROSITE" id="PS51186"/>
    </source>
</evidence>
<accession>A0A3B0SWG3</accession>
<sequence>MVFIAFDDEPVGFTQLYTTFSSVSLQPVFILNDLYVSKAYRGKGIGEALLNHAKDFCKKSGHKGLALETATDSPAQQLYEKLGWKKDLDCFHYFWTSKQS</sequence>
<evidence type="ECO:0000256" key="2">
    <source>
        <dbReference type="ARBA" id="ARBA00023315"/>
    </source>
</evidence>
<dbReference type="InterPro" id="IPR050680">
    <property type="entry name" value="YpeA/RimI_acetyltransf"/>
</dbReference>
<protein>
    <recommendedName>
        <fullName evidence="3">N-acetyltransferase domain-containing protein</fullName>
    </recommendedName>
</protein>
<dbReference type="InterPro" id="IPR016181">
    <property type="entry name" value="Acyl_CoA_acyltransferase"/>
</dbReference>
<dbReference type="AlphaFoldDB" id="A0A3B0SWG3"/>
<dbReference type="InterPro" id="IPR000182">
    <property type="entry name" value="GNAT_dom"/>
</dbReference>
<dbReference type="Gene3D" id="3.40.630.30">
    <property type="match status" value="1"/>
</dbReference>
<dbReference type="GO" id="GO:0016747">
    <property type="term" value="F:acyltransferase activity, transferring groups other than amino-acyl groups"/>
    <property type="evidence" value="ECO:0007669"/>
    <property type="project" value="InterPro"/>
</dbReference>
<reference evidence="4" key="1">
    <citation type="submission" date="2018-06" db="EMBL/GenBank/DDBJ databases">
        <authorList>
            <person name="Zhirakovskaya E."/>
        </authorList>
    </citation>
    <scope>NUCLEOTIDE SEQUENCE</scope>
</reference>
<dbReference type="PANTHER" id="PTHR43420">
    <property type="entry name" value="ACETYLTRANSFERASE"/>
    <property type="match status" value="1"/>
</dbReference>
<name>A0A3B0SWG3_9ZZZZ</name>
<dbReference type="CDD" id="cd04301">
    <property type="entry name" value="NAT_SF"/>
    <property type="match status" value="1"/>
</dbReference>